<reference evidence="3 4" key="1">
    <citation type="submission" date="2020-07" db="EMBL/GenBank/DDBJ databases">
        <title>Draft genome and description of Aeromicrobium phoceense strain Marseille-Q0843 isolated from healthy skin swab.</title>
        <authorList>
            <person name="Boxberger M."/>
            <person name="La Scola B."/>
        </authorList>
    </citation>
    <scope>NUCLEOTIDE SEQUENCE [LARGE SCALE GENOMIC DNA]</scope>
    <source>
        <strain evidence="3 4">Marseille-Q0843</strain>
    </source>
</reference>
<keyword evidence="2" id="KW-0472">Membrane</keyword>
<comment type="caution">
    <text evidence="3">The sequence shown here is derived from an EMBL/GenBank/DDBJ whole genome shotgun (WGS) entry which is preliminary data.</text>
</comment>
<dbReference type="AlphaFoldDB" id="A0A838XDZ5"/>
<proteinExistence type="predicted"/>
<dbReference type="EMBL" id="JACEOG010000001">
    <property type="protein sequence ID" value="MBA4606906.1"/>
    <property type="molecule type" value="Genomic_DNA"/>
</dbReference>
<feature type="transmembrane region" description="Helical" evidence="2">
    <location>
        <begin position="32"/>
        <end position="54"/>
    </location>
</feature>
<dbReference type="Proteomes" id="UP000550354">
    <property type="component" value="Unassembled WGS sequence"/>
</dbReference>
<organism evidence="3 4">
    <name type="scientific">Aeromicrobium phoceense</name>
    <dbReference type="NCBI Taxonomy" id="2754045"/>
    <lineage>
        <taxon>Bacteria</taxon>
        <taxon>Bacillati</taxon>
        <taxon>Actinomycetota</taxon>
        <taxon>Actinomycetes</taxon>
        <taxon>Propionibacteriales</taxon>
        <taxon>Nocardioidaceae</taxon>
        <taxon>Aeromicrobium</taxon>
    </lineage>
</organism>
<keyword evidence="2" id="KW-1133">Transmembrane helix</keyword>
<protein>
    <submittedName>
        <fullName evidence="3">Uncharacterized protein</fullName>
    </submittedName>
</protein>
<name>A0A838XDZ5_9ACTN</name>
<evidence type="ECO:0000256" key="2">
    <source>
        <dbReference type="SAM" id="Phobius"/>
    </source>
</evidence>
<accession>A0A838XDZ5</accession>
<keyword evidence="2" id="KW-0812">Transmembrane</keyword>
<keyword evidence="4" id="KW-1185">Reference proteome</keyword>
<feature type="region of interest" description="Disordered" evidence="1">
    <location>
        <begin position="1"/>
        <end position="21"/>
    </location>
</feature>
<evidence type="ECO:0000256" key="1">
    <source>
        <dbReference type="SAM" id="MobiDB-lite"/>
    </source>
</evidence>
<evidence type="ECO:0000313" key="3">
    <source>
        <dbReference type="EMBL" id="MBA4606906.1"/>
    </source>
</evidence>
<evidence type="ECO:0000313" key="4">
    <source>
        <dbReference type="Proteomes" id="UP000550354"/>
    </source>
</evidence>
<sequence length="288" mass="30938">MARRRRSRSGRAPSRSDEEAGSSLGLTRRVKVIAAGLASIVAAWAVSYFGPGIWSQAQEVAGRDPLQVTVLQSDEFDSMVEADHRGEHVWPPEAPEVKTHAAAHIAARGGEAAMEAVGAPVVYDAATTLFRLQLRAATDEPVTIHQFAVKMQDRQPPLAGYWFTGDKGGAADVSYLAVSLDEEKVVWLDPVTGRESQPRSLEVTRSDLEFVDVLARATACACSWRLELTYSTADGERGRIEVAPGPGENDVFRTTGLDAAAVVHLPYGCTPPPRSPDLCEGLPMSESG</sequence>
<gene>
    <name evidence="3" type="ORF">H1W00_00265</name>
</gene>
<dbReference type="RefSeq" id="WP_181752579.1">
    <property type="nucleotide sequence ID" value="NZ_JACEOG010000001.1"/>
</dbReference>